<reference evidence="1" key="1">
    <citation type="journal article" date="2018" name="PLoS Negl. Trop. Dis.">
        <title>Sialome diversity of ticks revealed by RNAseq of single tick salivary glands.</title>
        <authorList>
            <person name="Perner J."/>
            <person name="Kropackova S."/>
            <person name="Kopacek P."/>
            <person name="Ribeiro J.M."/>
        </authorList>
    </citation>
    <scope>NUCLEOTIDE SEQUENCE</scope>
    <source>
        <strain evidence="1">Siblings of single egg batch collected in Ceske Budejovice</strain>
        <tissue evidence="1">Salivary glands</tissue>
    </source>
</reference>
<protein>
    <submittedName>
        <fullName evidence="1">Putative secreted protein</fullName>
    </submittedName>
</protein>
<accession>A0A147BVX6</accession>
<name>A0A147BVX6_IXORI</name>
<sequence>MQYSNSSLLMAFLLWNRSNTYLDFWWWILNMGHSDSTFRLPSCDSVSHSRIFCSSSSKVGSMSSQPSGGGFLLRRTLPMLEDSRINSFCLFFLGET</sequence>
<evidence type="ECO:0000313" key="1">
    <source>
        <dbReference type="EMBL" id="JAR94662.1"/>
    </source>
</evidence>
<dbReference type="AlphaFoldDB" id="A0A147BVX6"/>
<proteinExistence type="predicted"/>
<organism evidence="1">
    <name type="scientific">Ixodes ricinus</name>
    <name type="common">Common tick</name>
    <name type="synonym">Acarus ricinus</name>
    <dbReference type="NCBI Taxonomy" id="34613"/>
    <lineage>
        <taxon>Eukaryota</taxon>
        <taxon>Metazoa</taxon>
        <taxon>Ecdysozoa</taxon>
        <taxon>Arthropoda</taxon>
        <taxon>Chelicerata</taxon>
        <taxon>Arachnida</taxon>
        <taxon>Acari</taxon>
        <taxon>Parasitiformes</taxon>
        <taxon>Ixodida</taxon>
        <taxon>Ixodoidea</taxon>
        <taxon>Ixodidae</taxon>
        <taxon>Ixodinae</taxon>
        <taxon>Ixodes</taxon>
    </lineage>
</organism>
<dbReference type="EMBL" id="GEGO01000742">
    <property type="protein sequence ID" value="JAR94662.1"/>
    <property type="molecule type" value="Transcribed_RNA"/>
</dbReference>
<feature type="non-terminal residue" evidence="1">
    <location>
        <position position="96"/>
    </location>
</feature>